<organism evidence="1 2">
    <name type="scientific">Undibacterium arcticum</name>
    <dbReference type="NCBI Taxonomy" id="1762892"/>
    <lineage>
        <taxon>Bacteria</taxon>
        <taxon>Pseudomonadati</taxon>
        <taxon>Pseudomonadota</taxon>
        <taxon>Betaproteobacteria</taxon>
        <taxon>Burkholderiales</taxon>
        <taxon>Oxalobacteraceae</taxon>
        <taxon>Undibacterium</taxon>
    </lineage>
</organism>
<evidence type="ECO:0000313" key="1">
    <source>
        <dbReference type="EMBL" id="MFC3107983.1"/>
    </source>
</evidence>
<dbReference type="Proteomes" id="UP001595530">
    <property type="component" value="Unassembled WGS sequence"/>
</dbReference>
<dbReference type="RefSeq" id="WP_390323799.1">
    <property type="nucleotide sequence ID" value="NZ_JBHRTP010000023.1"/>
</dbReference>
<evidence type="ECO:0000313" key="2">
    <source>
        <dbReference type="Proteomes" id="UP001595530"/>
    </source>
</evidence>
<proteinExistence type="predicted"/>
<comment type="caution">
    <text evidence="1">The sequence shown here is derived from an EMBL/GenBank/DDBJ whole genome shotgun (WGS) entry which is preliminary data.</text>
</comment>
<protein>
    <submittedName>
        <fullName evidence="1">Uncharacterized protein</fullName>
    </submittedName>
</protein>
<name>A0ABV7F1G1_9BURK</name>
<keyword evidence="2" id="KW-1185">Reference proteome</keyword>
<sequence>MLDDERWLLGDGQFPATTFPCRSDDATRIGGELLRLNHPATRELNVMQPKAHLAFSTAGTGSVEAMFYLASNADIFGWYAQAKDQHVWAAYYMIENYYANKSTVLHRSVEDDLREHWITDFPKSNVEIRCPVAEPVRHELEQMQSQFLQEWLFFDNEPSVAAELAAYHSQQLPVLGMNIKSKKLNRLVKHGKVWTHSTPSLDLYVVDFLQSHFRINDKKRPTPATP</sequence>
<reference evidence="2" key="1">
    <citation type="journal article" date="2019" name="Int. J. Syst. Evol. Microbiol.">
        <title>The Global Catalogue of Microorganisms (GCM) 10K type strain sequencing project: providing services to taxonomists for standard genome sequencing and annotation.</title>
        <authorList>
            <consortium name="The Broad Institute Genomics Platform"/>
            <consortium name="The Broad Institute Genome Sequencing Center for Infectious Disease"/>
            <person name="Wu L."/>
            <person name="Ma J."/>
        </authorList>
    </citation>
    <scope>NUCLEOTIDE SEQUENCE [LARGE SCALE GENOMIC DNA]</scope>
    <source>
        <strain evidence="2">KCTC 42986</strain>
    </source>
</reference>
<gene>
    <name evidence="1" type="ORF">ACFOFO_08415</name>
</gene>
<dbReference type="EMBL" id="JBHRTP010000023">
    <property type="protein sequence ID" value="MFC3107983.1"/>
    <property type="molecule type" value="Genomic_DNA"/>
</dbReference>
<accession>A0ABV7F1G1</accession>